<keyword evidence="9" id="KW-1185">Reference proteome</keyword>
<dbReference type="Proteomes" id="UP000181884">
    <property type="component" value="Unassembled WGS sequence"/>
</dbReference>
<dbReference type="SUPFAM" id="SSF48013">
    <property type="entry name" value="NusB-like"/>
    <property type="match status" value="1"/>
</dbReference>
<accession>A0A1L8RKK1</accession>
<gene>
    <name evidence="6" type="primary">nusB</name>
    <name evidence="8" type="ORF">RU97_GL000510</name>
</gene>
<evidence type="ECO:0000256" key="5">
    <source>
        <dbReference type="ARBA" id="ARBA00023163"/>
    </source>
</evidence>
<keyword evidence="3 6" id="KW-0694">RNA-binding</keyword>
<comment type="caution">
    <text evidence="8">The sequence shown here is derived from an EMBL/GenBank/DDBJ whole genome shotgun (WGS) entry which is preliminary data.</text>
</comment>
<evidence type="ECO:0000256" key="3">
    <source>
        <dbReference type="ARBA" id="ARBA00022884"/>
    </source>
</evidence>
<dbReference type="PANTHER" id="PTHR11078">
    <property type="entry name" value="N UTILIZATION SUBSTANCE PROTEIN B-RELATED"/>
    <property type="match status" value="1"/>
</dbReference>
<dbReference type="HAMAP" id="MF_00073">
    <property type="entry name" value="NusB"/>
    <property type="match status" value="1"/>
</dbReference>
<comment type="similarity">
    <text evidence="1 6">Belongs to the NusB family.</text>
</comment>
<keyword evidence="5 6" id="KW-0804">Transcription</keyword>
<evidence type="ECO:0000256" key="6">
    <source>
        <dbReference type="HAMAP-Rule" id="MF_00073"/>
    </source>
</evidence>
<dbReference type="NCBIfam" id="NF001223">
    <property type="entry name" value="PRK00202.1-1"/>
    <property type="match status" value="1"/>
</dbReference>
<evidence type="ECO:0000256" key="2">
    <source>
        <dbReference type="ARBA" id="ARBA00022814"/>
    </source>
</evidence>
<organism evidence="8 9">
    <name type="scientific">Enterococcus canis</name>
    <dbReference type="NCBI Taxonomy" id="214095"/>
    <lineage>
        <taxon>Bacteria</taxon>
        <taxon>Bacillati</taxon>
        <taxon>Bacillota</taxon>
        <taxon>Bacilli</taxon>
        <taxon>Lactobacillales</taxon>
        <taxon>Enterococcaceae</taxon>
        <taxon>Enterococcus</taxon>
    </lineage>
</organism>
<dbReference type="Pfam" id="PF01029">
    <property type="entry name" value="NusB"/>
    <property type="match status" value="1"/>
</dbReference>
<proteinExistence type="inferred from homology"/>
<dbReference type="Gene3D" id="1.10.940.10">
    <property type="entry name" value="NusB-like"/>
    <property type="match status" value="1"/>
</dbReference>
<dbReference type="EMBL" id="JXKH01000001">
    <property type="protein sequence ID" value="OJG20277.1"/>
    <property type="molecule type" value="Genomic_DNA"/>
</dbReference>
<evidence type="ECO:0000256" key="1">
    <source>
        <dbReference type="ARBA" id="ARBA00005952"/>
    </source>
</evidence>
<evidence type="ECO:0000256" key="4">
    <source>
        <dbReference type="ARBA" id="ARBA00023015"/>
    </source>
</evidence>
<sequence length="122" mass="13864">MDLSKQDAIREALLLDHEELLNEEGDAFVPVYLDTLVGGVCAKQHELDEEITKHLSAKWTLNRLAKMDLVILRMAIFEMRYVDDVPATVALNEALELAKEFSDDQSRRFINGVLSNVMKDSE</sequence>
<comment type="function">
    <text evidence="6">Involved in transcription antitermination. Required for transcription of ribosomal RNA (rRNA) genes. Binds specifically to the boxA antiterminator sequence of the ribosomal RNA (rrn) operons.</text>
</comment>
<dbReference type="GO" id="GO:0003723">
    <property type="term" value="F:RNA binding"/>
    <property type="evidence" value="ECO:0007669"/>
    <property type="project" value="UniProtKB-UniRule"/>
</dbReference>
<dbReference type="InterPro" id="IPR006027">
    <property type="entry name" value="NusB_RsmB_TIM44"/>
</dbReference>
<evidence type="ECO:0000313" key="9">
    <source>
        <dbReference type="Proteomes" id="UP000181884"/>
    </source>
</evidence>
<keyword evidence="4 6" id="KW-0805">Transcription regulation</keyword>
<dbReference type="PANTHER" id="PTHR11078:SF3">
    <property type="entry name" value="ANTITERMINATION NUSB DOMAIN-CONTAINING PROTEIN"/>
    <property type="match status" value="1"/>
</dbReference>
<reference evidence="8 9" key="1">
    <citation type="submission" date="2014-12" db="EMBL/GenBank/DDBJ databases">
        <title>Draft genome sequences of 29 type strains of Enterococci.</title>
        <authorList>
            <person name="Zhong Z."/>
            <person name="Sun Z."/>
            <person name="Liu W."/>
            <person name="Zhang W."/>
            <person name="Zhang H."/>
        </authorList>
    </citation>
    <scope>NUCLEOTIDE SEQUENCE [LARGE SCALE GENOMIC DNA]</scope>
    <source>
        <strain evidence="8 9">DSM 17029</strain>
    </source>
</reference>
<keyword evidence="2 6" id="KW-0889">Transcription antitermination</keyword>
<name>A0A1L8RKK1_9ENTE</name>
<dbReference type="GO" id="GO:0006353">
    <property type="term" value="P:DNA-templated transcription termination"/>
    <property type="evidence" value="ECO:0007669"/>
    <property type="project" value="UniProtKB-UniRule"/>
</dbReference>
<dbReference type="GO" id="GO:0005829">
    <property type="term" value="C:cytosol"/>
    <property type="evidence" value="ECO:0007669"/>
    <property type="project" value="TreeGrafter"/>
</dbReference>
<dbReference type="InterPro" id="IPR011605">
    <property type="entry name" value="NusB_fam"/>
</dbReference>
<dbReference type="STRING" id="214095.RU97_GL000510"/>
<dbReference type="NCBIfam" id="TIGR01951">
    <property type="entry name" value="nusB"/>
    <property type="match status" value="1"/>
</dbReference>
<protein>
    <recommendedName>
        <fullName evidence="6">Transcription antitermination protein NusB</fullName>
    </recommendedName>
    <alternativeName>
        <fullName evidence="6">Antitermination factor NusB</fullName>
    </alternativeName>
</protein>
<dbReference type="AlphaFoldDB" id="A0A1L8RKK1"/>
<evidence type="ECO:0000259" key="7">
    <source>
        <dbReference type="Pfam" id="PF01029"/>
    </source>
</evidence>
<evidence type="ECO:0000313" key="8">
    <source>
        <dbReference type="EMBL" id="OJG20277.1"/>
    </source>
</evidence>
<dbReference type="GO" id="GO:0031564">
    <property type="term" value="P:transcription antitermination"/>
    <property type="evidence" value="ECO:0007669"/>
    <property type="project" value="UniProtKB-KW"/>
</dbReference>
<feature type="domain" description="NusB/RsmB/TIM44" evidence="7">
    <location>
        <begin position="18"/>
        <end position="119"/>
    </location>
</feature>
<dbReference type="InterPro" id="IPR035926">
    <property type="entry name" value="NusB-like_sf"/>
</dbReference>